<proteinExistence type="predicted"/>
<feature type="compositionally biased region" description="Low complexity" evidence="1">
    <location>
        <begin position="362"/>
        <end position="380"/>
    </location>
</feature>
<evidence type="ECO:0000313" key="3">
    <source>
        <dbReference type="Proteomes" id="UP000255467"/>
    </source>
</evidence>
<dbReference type="Proteomes" id="UP000255467">
    <property type="component" value="Unassembled WGS sequence"/>
</dbReference>
<feature type="region of interest" description="Disordered" evidence="1">
    <location>
        <begin position="112"/>
        <end position="148"/>
    </location>
</feature>
<evidence type="ECO:0000256" key="1">
    <source>
        <dbReference type="SAM" id="MobiDB-lite"/>
    </source>
</evidence>
<feature type="compositionally biased region" description="Low complexity" evidence="1">
    <location>
        <begin position="126"/>
        <end position="143"/>
    </location>
</feature>
<organism evidence="2 3">
    <name type="scientific">Nocardia otitidiscaviarum</name>
    <dbReference type="NCBI Taxonomy" id="1823"/>
    <lineage>
        <taxon>Bacteria</taxon>
        <taxon>Bacillati</taxon>
        <taxon>Actinomycetota</taxon>
        <taxon>Actinomycetes</taxon>
        <taxon>Mycobacteriales</taxon>
        <taxon>Nocardiaceae</taxon>
        <taxon>Nocardia</taxon>
    </lineage>
</organism>
<feature type="region of interest" description="Disordered" evidence="1">
    <location>
        <begin position="260"/>
        <end position="296"/>
    </location>
</feature>
<feature type="region of interest" description="Disordered" evidence="1">
    <location>
        <begin position="349"/>
        <end position="439"/>
    </location>
</feature>
<feature type="compositionally biased region" description="Polar residues" evidence="1">
    <location>
        <begin position="287"/>
        <end position="296"/>
    </location>
</feature>
<evidence type="ECO:0000313" key="2">
    <source>
        <dbReference type="EMBL" id="SUD48413.1"/>
    </source>
</evidence>
<dbReference type="AlphaFoldDB" id="A0A379JK96"/>
<accession>A0A379JK96</accession>
<feature type="compositionally biased region" description="Low complexity" evidence="1">
    <location>
        <begin position="387"/>
        <end position="397"/>
    </location>
</feature>
<feature type="compositionally biased region" description="Polar residues" evidence="1">
    <location>
        <begin position="422"/>
        <end position="439"/>
    </location>
</feature>
<feature type="compositionally biased region" description="Basic residues" evidence="1">
    <location>
        <begin position="351"/>
        <end position="361"/>
    </location>
</feature>
<feature type="compositionally biased region" description="Low complexity" evidence="1">
    <location>
        <begin position="260"/>
        <end position="281"/>
    </location>
</feature>
<gene>
    <name evidence="2" type="ORF">NCTC1934_05748</name>
</gene>
<reference evidence="2 3" key="1">
    <citation type="submission" date="2018-06" db="EMBL/GenBank/DDBJ databases">
        <authorList>
            <consortium name="Pathogen Informatics"/>
            <person name="Doyle S."/>
        </authorList>
    </citation>
    <scope>NUCLEOTIDE SEQUENCE [LARGE SCALE GENOMIC DNA]</scope>
    <source>
        <strain evidence="2 3">NCTC1934</strain>
    </source>
</reference>
<name>A0A379JK96_9NOCA</name>
<dbReference type="EMBL" id="UGRY01000005">
    <property type="protein sequence ID" value="SUD48413.1"/>
    <property type="molecule type" value="Genomic_DNA"/>
</dbReference>
<sequence>MAGKTQTGRASITVASTPAHAMSRVPCASPLFQASSTIWRTCKPISRNTPLSRMNWMVRQLVRSAIREAALCHTGAPWPRIRPQVTTAITPEECTASAGRYAANGASSDRLVSSTGSVMRRRRKASTAAATRPITAPPTAASRKSAPASHRLTAPAMAAMAVRSVTSAVASLNSDSPSSRVTRRRGIPTRRAMAMAATASGGATTAPMATAAANGTGSSTITTTATAKVVNSTNPTDSSVIDTFLGRKSMSEVLIAVVYSSGGSNPSNTSSGSNPTSGTNGRYDATTPATVNTSGSATPIRRANAASATAAAINPTSPNASSTRISCQPRQLLPCSAVACGDGGADDVRSHAHTRSGHRTRVTAVAASPPARSTPPRWTSPTPPKGTQSTRTTATITAWISPPALCSPPARPDTAAHRITRRMTSGFETLPITSPPRQG</sequence>
<keyword evidence="3" id="KW-1185">Reference proteome</keyword>
<protein>
    <submittedName>
        <fullName evidence="2">Uncharacterized protein</fullName>
    </submittedName>
</protein>